<evidence type="ECO:0000256" key="2">
    <source>
        <dbReference type="ARBA" id="ARBA00022771"/>
    </source>
</evidence>
<evidence type="ECO:0000256" key="1">
    <source>
        <dbReference type="ARBA" id="ARBA00022723"/>
    </source>
</evidence>
<dbReference type="InterPro" id="IPR040048">
    <property type="entry name" value="ZNF277"/>
</dbReference>
<proteinExistence type="inferred from homology"/>
<evidence type="ECO:0000259" key="7">
    <source>
        <dbReference type="PROSITE" id="PS50157"/>
    </source>
</evidence>
<keyword evidence="9" id="KW-1185">Reference proteome</keyword>
<accession>A0A8H7UZF7</accession>
<evidence type="ECO:0000256" key="3">
    <source>
        <dbReference type="ARBA" id="ARBA00022833"/>
    </source>
</evidence>
<evidence type="ECO:0000256" key="5">
    <source>
        <dbReference type="PROSITE-ProRule" id="PRU00042"/>
    </source>
</evidence>
<feature type="compositionally biased region" description="Polar residues" evidence="6">
    <location>
        <begin position="83"/>
        <end position="110"/>
    </location>
</feature>
<comment type="caution">
    <text evidence="8">The sequence shown here is derived from an EMBL/GenBank/DDBJ whole genome shotgun (WGS) entry which is preliminary data.</text>
</comment>
<dbReference type="Pfam" id="PF12756">
    <property type="entry name" value="zf-C2H2_2"/>
    <property type="match status" value="2"/>
</dbReference>
<dbReference type="PROSITE" id="PS00028">
    <property type="entry name" value="ZINC_FINGER_C2H2_1"/>
    <property type="match status" value="1"/>
</dbReference>
<reference evidence="8" key="1">
    <citation type="submission" date="2020-12" db="EMBL/GenBank/DDBJ databases">
        <title>Metabolic potential, ecology and presence of endohyphal bacteria is reflected in genomic diversity of Mucoromycotina.</title>
        <authorList>
            <person name="Muszewska A."/>
            <person name="Okrasinska A."/>
            <person name="Steczkiewicz K."/>
            <person name="Drgas O."/>
            <person name="Orlowska M."/>
            <person name="Perlinska-Lenart U."/>
            <person name="Aleksandrzak-Piekarczyk T."/>
            <person name="Szatraj K."/>
            <person name="Zielenkiewicz U."/>
            <person name="Pilsyk S."/>
            <person name="Malc E."/>
            <person name="Mieczkowski P."/>
            <person name="Kruszewska J.S."/>
            <person name="Biernat P."/>
            <person name="Pawlowska J."/>
        </authorList>
    </citation>
    <scope>NUCLEOTIDE SEQUENCE</scope>
    <source>
        <strain evidence="8">CBS 226.32</strain>
    </source>
</reference>
<dbReference type="InterPro" id="IPR036236">
    <property type="entry name" value="Znf_C2H2_sf"/>
</dbReference>
<feature type="domain" description="C2H2-type" evidence="7">
    <location>
        <begin position="307"/>
        <end position="331"/>
    </location>
</feature>
<dbReference type="PANTHER" id="PTHR13267:SF3">
    <property type="entry name" value="ZINC FINGER PROTEIN 277"/>
    <property type="match status" value="1"/>
</dbReference>
<dbReference type="SUPFAM" id="SSF57667">
    <property type="entry name" value="beta-beta-alpha zinc fingers"/>
    <property type="match status" value="2"/>
</dbReference>
<dbReference type="GO" id="GO:0008270">
    <property type="term" value="F:zinc ion binding"/>
    <property type="evidence" value="ECO:0007669"/>
    <property type="project" value="UniProtKB-KW"/>
</dbReference>
<keyword evidence="2 5" id="KW-0863">Zinc-finger</keyword>
<organism evidence="8 9">
    <name type="scientific">Mucor plumbeus</name>
    <dbReference type="NCBI Taxonomy" id="97098"/>
    <lineage>
        <taxon>Eukaryota</taxon>
        <taxon>Fungi</taxon>
        <taxon>Fungi incertae sedis</taxon>
        <taxon>Mucoromycota</taxon>
        <taxon>Mucoromycotina</taxon>
        <taxon>Mucoromycetes</taxon>
        <taxon>Mucorales</taxon>
        <taxon>Mucorineae</taxon>
        <taxon>Mucoraceae</taxon>
        <taxon>Mucor</taxon>
    </lineage>
</organism>
<dbReference type="SMART" id="SM00355">
    <property type="entry name" value="ZnF_C2H2"/>
    <property type="match status" value="4"/>
</dbReference>
<protein>
    <recommendedName>
        <fullName evidence="7">C2H2-type domain-containing protein</fullName>
    </recommendedName>
</protein>
<comment type="similarity">
    <text evidence="4">Belongs to the ZNF277 family.</text>
</comment>
<dbReference type="EMBL" id="JAEPRC010000498">
    <property type="protein sequence ID" value="KAG2196044.1"/>
    <property type="molecule type" value="Genomic_DNA"/>
</dbReference>
<evidence type="ECO:0000313" key="8">
    <source>
        <dbReference type="EMBL" id="KAG2196044.1"/>
    </source>
</evidence>
<name>A0A8H7UZF7_9FUNG</name>
<dbReference type="Gene3D" id="3.30.160.60">
    <property type="entry name" value="Classic Zinc Finger"/>
    <property type="match status" value="1"/>
</dbReference>
<evidence type="ECO:0000256" key="6">
    <source>
        <dbReference type="SAM" id="MobiDB-lite"/>
    </source>
</evidence>
<dbReference type="PANTHER" id="PTHR13267">
    <property type="entry name" value="ZINC FINGER PROTEIN 277"/>
    <property type="match status" value="1"/>
</dbReference>
<evidence type="ECO:0000313" key="9">
    <source>
        <dbReference type="Proteomes" id="UP000650833"/>
    </source>
</evidence>
<feature type="region of interest" description="Disordered" evidence="6">
    <location>
        <begin position="1"/>
        <end position="134"/>
    </location>
</feature>
<dbReference type="AlphaFoldDB" id="A0A8H7UZF7"/>
<dbReference type="PROSITE" id="PS50157">
    <property type="entry name" value="ZINC_FINGER_C2H2_2"/>
    <property type="match status" value="1"/>
</dbReference>
<gene>
    <name evidence="8" type="ORF">INT46_004054</name>
</gene>
<dbReference type="OrthoDB" id="7848332at2759"/>
<feature type="compositionally biased region" description="Acidic residues" evidence="6">
    <location>
        <begin position="115"/>
        <end position="127"/>
    </location>
</feature>
<evidence type="ECO:0000256" key="4">
    <source>
        <dbReference type="ARBA" id="ARBA00034119"/>
    </source>
</evidence>
<keyword evidence="3" id="KW-0862">Zinc</keyword>
<dbReference type="InterPro" id="IPR013087">
    <property type="entry name" value="Znf_C2H2_type"/>
</dbReference>
<keyword evidence="1" id="KW-0479">Metal-binding</keyword>
<dbReference type="InterPro" id="IPR041661">
    <property type="entry name" value="ZN622/Rei1/Reh1_Znf-C2H2"/>
</dbReference>
<feature type="compositionally biased region" description="Low complexity" evidence="6">
    <location>
        <begin position="18"/>
        <end position="38"/>
    </location>
</feature>
<dbReference type="Proteomes" id="UP000650833">
    <property type="component" value="Unassembled WGS sequence"/>
</dbReference>
<sequence length="541" mass="62261">MADDGEWHTVKSSKNVQSPASAASTSSATKITSAPSHPSKSRRKSRPNINAPKQQQKQQQHHHHHSKDSKSNNKKASNSSSSDTRFTSGKANTRNLGHDSSVSSSNNNPFHATADDSDSDEEEEDGQVDPIDIPVPPYHTTIVISCPLNDCDSPIPFMDTTSLVKHLKGEHKLMFKNLHHMYMALDAYLARWAKELKLKPVTDYAHLESLDNIEIYVIDPEKCALDKEIREDMQRAKLNEVLKTQQDERETDSKAPRKCLFCKIVCDNRAILFKHMFAEHNFNIGLPDNLVHVNEFLDTLEAKLSKLQCLYCEKTFTSPAVLRKHMRKKKHFKIASKNRQYDRFYVINYLEPGKNWESFENDNYDSDDEKKDECVLGYEISWADWEEDVQESTMCLFDTQVLPSPKEALEHMKAAHHFDLTELGKSKNLDFYQIIRLINYIRHQSSLGTCFSCGKVMDNETELEDHLKQGDCITKFVPMDASFWIDPRYLIPTYENDPLLTGFEQDNEEDDEDMALSDDEANKKYLHQVMERSLSISEERK</sequence>